<dbReference type="GO" id="GO:0006999">
    <property type="term" value="P:nuclear pore organization"/>
    <property type="evidence" value="ECO:0007669"/>
    <property type="project" value="TreeGrafter"/>
</dbReference>
<reference evidence="11 12" key="1">
    <citation type="journal article" date="2020" name="ISME J.">
        <title>Uncovering the hidden diversity of litter-decomposition mechanisms in mushroom-forming fungi.</title>
        <authorList>
            <person name="Floudas D."/>
            <person name="Bentzer J."/>
            <person name="Ahren D."/>
            <person name="Johansson T."/>
            <person name="Persson P."/>
            <person name="Tunlid A."/>
        </authorList>
    </citation>
    <scope>NUCLEOTIDE SEQUENCE [LARGE SCALE GENOMIC DNA]</scope>
    <source>
        <strain evidence="11 12">CBS 101986</strain>
    </source>
</reference>
<dbReference type="GO" id="GO:0006607">
    <property type="term" value="P:NLS-bearing protein import into nucleus"/>
    <property type="evidence" value="ECO:0007669"/>
    <property type="project" value="TreeGrafter"/>
</dbReference>
<evidence type="ECO:0000256" key="5">
    <source>
        <dbReference type="ARBA" id="ARBA00023010"/>
    </source>
</evidence>
<keyword evidence="4" id="KW-0653">Protein transport</keyword>
<dbReference type="Proteomes" id="UP000567179">
    <property type="component" value="Unassembled WGS sequence"/>
</dbReference>
<dbReference type="GO" id="GO:0005543">
    <property type="term" value="F:phospholipid binding"/>
    <property type="evidence" value="ECO:0007669"/>
    <property type="project" value="TreeGrafter"/>
</dbReference>
<keyword evidence="2 8" id="KW-0813">Transport</keyword>
<dbReference type="GO" id="GO:0044615">
    <property type="term" value="C:nuclear pore nuclear basket"/>
    <property type="evidence" value="ECO:0007669"/>
    <property type="project" value="TreeGrafter"/>
</dbReference>
<feature type="region of interest" description="Disordered" evidence="9">
    <location>
        <begin position="103"/>
        <end position="161"/>
    </location>
</feature>
<dbReference type="PANTHER" id="PTHR21527:SF6">
    <property type="entry name" value="NUCLEOPORIN NUP35"/>
    <property type="match status" value="1"/>
</dbReference>
<accession>A0A8H5EXL1</accession>
<feature type="region of interest" description="Disordered" evidence="9">
    <location>
        <begin position="258"/>
        <end position="297"/>
    </location>
</feature>
<comment type="subcellular location">
    <subcellularLocation>
        <location evidence="1">Nucleus</location>
        <location evidence="1">Nuclear pore complex</location>
    </subcellularLocation>
</comment>
<dbReference type="Gene3D" id="3.30.70.330">
    <property type="match status" value="1"/>
</dbReference>
<dbReference type="PANTHER" id="PTHR21527">
    <property type="entry name" value="NUCLEOPORIN NUP35"/>
    <property type="match status" value="1"/>
</dbReference>
<evidence type="ECO:0000256" key="6">
    <source>
        <dbReference type="ARBA" id="ARBA00023132"/>
    </source>
</evidence>
<evidence type="ECO:0000313" key="12">
    <source>
        <dbReference type="Proteomes" id="UP000567179"/>
    </source>
</evidence>
<feature type="compositionally biased region" description="Polar residues" evidence="9">
    <location>
        <begin position="21"/>
        <end position="31"/>
    </location>
</feature>
<evidence type="ECO:0000259" key="10">
    <source>
        <dbReference type="PROSITE" id="PS51472"/>
    </source>
</evidence>
<protein>
    <recommendedName>
        <fullName evidence="10">RRM Nup35-type domain-containing protein</fullName>
    </recommendedName>
</protein>
<dbReference type="GO" id="GO:0017056">
    <property type="term" value="F:structural constituent of nuclear pore"/>
    <property type="evidence" value="ECO:0007669"/>
    <property type="project" value="TreeGrafter"/>
</dbReference>
<dbReference type="InterPro" id="IPR035979">
    <property type="entry name" value="RBD_domain_sf"/>
</dbReference>
<evidence type="ECO:0000256" key="2">
    <source>
        <dbReference type="ARBA" id="ARBA00022448"/>
    </source>
</evidence>
<feature type="compositionally biased region" description="Polar residues" evidence="9">
    <location>
        <begin position="258"/>
        <end position="273"/>
    </location>
</feature>
<organism evidence="11 12">
    <name type="scientific">Psilocybe cf. subviscida</name>
    <dbReference type="NCBI Taxonomy" id="2480587"/>
    <lineage>
        <taxon>Eukaryota</taxon>
        <taxon>Fungi</taxon>
        <taxon>Dikarya</taxon>
        <taxon>Basidiomycota</taxon>
        <taxon>Agaricomycotina</taxon>
        <taxon>Agaricomycetes</taxon>
        <taxon>Agaricomycetidae</taxon>
        <taxon>Agaricales</taxon>
        <taxon>Agaricineae</taxon>
        <taxon>Strophariaceae</taxon>
        <taxon>Psilocybe</taxon>
    </lineage>
</organism>
<evidence type="ECO:0000313" key="11">
    <source>
        <dbReference type="EMBL" id="KAF5316154.1"/>
    </source>
</evidence>
<dbReference type="GO" id="GO:0044613">
    <property type="term" value="C:nuclear pore central transport channel"/>
    <property type="evidence" value="ECO:0007669"/>
    <property type="project" value="TreeGrafter"/>
</dbReference>
<feature type="region of interest" description="Disordered" evidence="9">
    <location>
        <begin position="310"/>
        <end position="329"/>
    </location>
</feature>
<evidence type="ECO:0000256" key="7">
    <source>
        <dbReference type="ARBA" id="ARBA00023242"/>
    </source>
</evidence>
<feature type="compositionally biased region" description="Polar residues" evidence="9">
    <location>
        <begin position="1"/>
        <end position="11"/>
    </location>
</feature>
<name>A0A8H5EXL1_9AGAR</name>
<dbReference type="OrthoDB" id="3365060at2759"/>
<proteinExistence type="predicted"/>
<evidence type="ECO:0000256" key="3">
    <source>
        <dbReference type="ARBA" id="ARBA00022816"/>
    </source>
</evidence>
<dbReference type="InterPro" id="IPR012677">
    <property type="entry name" value="Nucleotide-bd_a/b_plait_sf"/>
</dbReference>
<comment type="caution">
    <text evidence="11">The sequence shown here is derived from an EMBL/GenBank/DDBJ whole genome shotgun (WGS) entry which is preliminary data.</text>
</comment>
<dbReference type="GO" id="GO:0051028">
    <property type="term" value="P:mRNA transport"/>
    <property type="evidence" value="ECO:0007669"/>
    <property type="project" value="UniProtKB-UniRule"/>
</dbReference>
<dbReference type="InterPro" id="IPR007846">
    <property type="entry name" value="RRM_NUP35_dom"/>
</dbReference>
<gene>
    <name evidence="11" type="ORF">D9619_006757</name>
</gene>
<keyword evidence="6 8" id="KW-0906">Nuclear pore complex</keyword>
<keyword evidence="12" id="KW-1185">Reference proteome</keyword>
<sequence>MQHSQFTVAGMSSSTSSHHSPNLNTWGSTSTSGPLASTFGDHSLSQSRSHYQSGYLMSSTQNNNVPQGSQRVDEVPIVQTKAKMNHIASRGSAADFGMDSMFQSSRQRQTLADEDAPPTTSINDIPNQVVSDTPDRFQPRREKSMFGASSRQSAHAPPNATQRPDPLYIIVFGYPLDKYSVTLEYFQSLGDATEGDPNADIVNCFRIGYYDPGDAMRAVRKNGEVIGGSYMVGAKWADPIQAEMLIGRPAARSAFASSMSQNNFTSPQSSDKSNAMAVDEPQSPSTRAPGGAGSPVLGTPLKLAPSMAAFRRGGTGSKPATPQQAGWSGGLLSSSVSAPVVQPSPSKGVMGQVSDLIFGW</sequence>
<dbReference type="EMBL" id="JAACJJ010000042">
    <property type="protein sequence ID" value="KAF5316154.1"/>
    <property type="molecule type" value="Genomic_DNA"/>
</dbReference>
<keyword evidence="3 8" id="KW-0509">mRNA transport</keyword>
<feature type="compositionally biased region" description="Basic and acidic residues" evidence="9">
    <location>
        <begin position="133"/>
        <end position="144"/>
    </location>
</feature>
<evidence type="ECO:0000256" key="4">
    <source>
        <dbReference type="ARBA" id="ARBA00022927"/>
    </source>
</evidence>
<dbReference type="AlphaFoldDB" id="A0A8H5EXL1"/>
<dbReference type="Pfam" id="PF05172">
    <property type="entry name" value="RRM_Nup35"/>
    <property type="match status" value="1"/>
</dbReference>
<evidence type="ECO:0000256" key="8">
    <source>
        <dbReference type="PROSITE-ProRule" id="PRU00804"/>
    </source>
</evidence>
<dbReference type="SUPFAM" id="SSF54928">
    <property type="entry name" value="RNA-binding domain, RBD"/>
    <property type="match status" value="1"/>
</dbReference>
<evidence type="ECO:0000256" key="1">
    <source>
        <dbReference type="ARBA" id="ARBA00004567"/>
    </source>
</evidence>
<dbReference type="GO" id="GO:0003676">
    <property type="term" value="F:nucleic acid binding"/>
    <property type="evidence" value="ECO:0007669"/>
    <property type="project" value="InterPro"/>
</dbReference>
<feature type="domain" description="RRM Nup35-type" evidence="10">
    <location>
        <begin position="163"/>
        <end position="244"/>
    </location>
</feature>
<feature type="compositionally biased region" description="Polar residues" evidence="9">
    <location>
        <begin position="118"/>
        <end position="131"/>
    </location>
</feature>
<evidence type="ECO:0000256" key="9">
    <source>
        <dbReference type="SAM" id="MobiDB-lite"/>
    </source>
</evidence>
<feature type="region of interest" description="Disordered" evidence="9">
    <location>
        <begin position="1"/>
        <end position="31"/>
    </location>
</feature>
<keyword evidence="5" id="KW-0811">Translocation</keyword>
<keyword evidence="7 8" id="KW-0539">Nucleus</keyword>
<dbReference type="PROSITE" id="PS51472">
    <property type="entry name" value="RRM_NUP35"/>
    <property type="match status" value="1"/>
</dbReference>